<dbReference type="Gene3D" id="1.10.246.130">
    <property type="match status" value="1"/>
</dbReference>
<accession>A0A183AVP7</accession>
<keyword evidence="2" id="KW-1185">Reference proteome</keyword>
<reference evidence="1 2" key="2">
    <citation type="submission" date="2018-11" db="EMBL/GenBank/DDBJ databases">
        <authorList>
            <consortium name="Pathogen Informatics"/>
        </authorList>
    </citation>
    <scope>NUCLEOTIDE SEQUENCE [LARGE SCALE GENOMIC DNA]</scope>
    <source>
        <strain evidence="1 2">Egypt</strain>
    </source>
</reference>
<protein>
    <submittedName>
        <fullName evidence="3">ELMO domain-containing protein</fullName>
    </submittedName>
</protein>
<gene>
    <name evidence="1" type="ORF">ECPE_LOCUS11033</name>
</gene>
<name>A0A183AVP7_9TREM</name>
<dbReference type="Proteomes" id="UP000272942">
    <property type="component" value="Unassembled WGS sequence"/>
</dbReference>
<sequence length="208" mass="22566">MKPDPALLNAAKRKKQMSSISPGPIVEGLLAASTATYLPPSDLNLTYQRLASAQTSYLLGDSSSMAWLDDDLLKFMKSRGQNWTAGDMLNYTVREPRALQVGFAGLTIESFPAPASGGPFLLSLLGNLDFLNTMKPLNFHALLRNDPEETAILLHRLIELSKFAEQGAAGLGDASDPSLQSLLYSLETLIGSAFHQPGKDELQKDLLF</sequence>
<dbReference type="OrthoDB" id="1081007at2759"/>
<organism evidence="3">
    <name type="scientific">Echinostoma caproni</name>
    <dbReference type="NCBI Taxonomy" id="27848"/>
    <lineage>
        <taxon>Eukaryota</taxon>
        <taxon>Metazoa</taxon>
        <taxon>Spiralia</taxon>
        <taxon>Lophotrochozoa</taxon>
        <taxon>Platyhelminthes</taxon>
        <taxon>Trematoda</taxon>
        <taxon>Digenea</taxon>
        <taxon>Plagiorchiida</taxon>
        <taxon>Echinostomata</taxon>
        <taxon>Echinostomatoidea</taxon>
        <taxon>Echinostomatidae</taxon>
        <taxon>Echinostoma</taxon>
    </lineage>
</organism>
<evidence type="ECO:0000313" key="2">
    <source>
        <dbReference type="Proteomes" id="UP000272942"/>
    </source>
</evidence>
<dbReference type="Pfam" id="PF01019">
    <property type="entry name" value="G_glu_transpept"/>
    <property type="match status" value="1"/>
</dbReference>
<dbReference type="WBParaSite" id="ECPE_0001106601-mRNA-1">
    <property type="protein sequence ID" value="ECPE_0001106601-mRNA-1"/>
    <property type="gene ID" value="ECPE_0001106601"/>
</dbReference>
<dbReference type="InterPro" id="IPR029055">
    <property type="entry name" value="Ntn_hydrolases_N"/>
</dbReference>
<evidence type="ECO:0000313" key="3">
    <source>
        <dbReference type="WBParaSite" id="ECPE_0001106601-mRNA-1"/>
    </source>
</evidence>
<dbReference type="AlphaFoldDB" id="A0A183AVP7"/>
<proteinExistence type="predicted"/>
<reference evidence="3" key="1">
    <citation type="submission" date="2016-06" db="UniProtKB">
        <authorList>
            <consortium name="WormBaseParasite"/>
        </authorList>
    </citation>
    <scope>IDENTIFICATION</scope>
</reference>
<dbReference type="EMBL" id="UZAN01050101">
    <property type="protein sequence ID" value="VDP87971.1"/>
    <property type="molecule type" value="Genomic_DNA"/>
</dbReference>
<dbReference type="InterPro" id="IPR043138">
    <property type="entry name" value="GGT_lsub"/>
</dbReference>
<evidence type="ECO:0000313" key="1">
    <source>
        <dbReference type="EMBL" id="VDP87971.1"/>
    </source>
</evidence>
<dbReference type="SUPFAM" id="SSF56235">
    <property type="entry name" value="N-terminal nucleophile aminohydrolases (Ntn hydrolases)"/>
    <property type="match status" value="1"/>
</dbReference>